<dbReference type="GO" id="GO:0012505">
    <property type="term" value="C:endomembrane system"/>
    <property type="evidence" value="ECO:0007669"/>
    <property type="project" value="UniProtKB-SubCell"/>
</dbReference>
<dbReference type="InterPro" id="IPR017109">
    <property type="entry name" value="AP4_complex_esu"/>
</dbReference>
<dbReference type="Pfam" id="PF01602">
    <property type="entry name" value="Adaptin_N"/>
    <property type="match status" value="1"/>
</dbReference>
<feature type="compositionally biased region" description="Basic residues" evidence="6">
    <location>
        <begin position="141"/>
        <end position="150"/>
    </location>
</feature>
<keyword evidence="4" id="KW-0653">Protein transport</keyword>
<evidence type="ECO:0000256" key="4">
    <source>
        <dbReference type="ARBA" id="ARBA00022927"/>
    </source>
</evidence>
<dbReference type="InterPro" id="IPR028269">
    <property type="entry name" value="AP4E1_C"/>
</dbReference>
<dbReference type="InterPro" id="IPR016024">
    <property type="entry name" value="ARM-type_fold"/>
</dbReference>
<keyword evidence="9" id="KW-1185">Reference proteome</keyword>
<dbReference type="Gene3D" id="1.25.10.10">
    <property type="entry name" value="Leucine-rich Repeat Variant"/>
    <property type="match status" value="1"/>
</dbReference>
<evidence type="ECO:0000313" key="8">
    <source>
        <dbReference type="Ensembl" id="ENSCMMP00000002018.1"/>
    </source>
</evidence>
<reference evidence="8" key="1">
    <citation type="submission" date="2018-09" db="EMBL/GenBank/DDBJ databases">
        <title>Common duck and Muscovy duck high density SNP chip.</title>
        <authorList>
            <person name="Vignal A."/>
            <person name="Thebault N."/>
            <person name="Warren W.C."/>
        </authorList>
    </citation>
    <scope>NUCLEOTIDE SEQUENCE [LARGE SCALE GENOMIC DNA]</scope>
</reference>
<feature type="compositionally biased region" description="Basic and acidic residues" evidence="6">
    <location>
        <begin position="886"/>
        <end position="895"/>
    </location>
</feature>
<feature type="compositionally biased region" description="Polar residues" evidence="6">
    <location>
        <begin position="993"/>
        <end position="1009"/>
    </location>
</feature>
<dbReference type="Ensembl" id="ENSCMMT00000002249.1">
    <property type="protein sequence ID" value="ENSCMMP00000002018.1"/>
    <property type="gene ID" value="ENSCMMG00000001327.1"/>
</dbReference>
<evidence type="ECO:0000256" key="6">
    <source>
        <dbReference type="SAM" id="MobiDB-lite"/>
    </source>
</evidence>
<dbReference type="PIRSF" id="PIRSF037097">
    <property type="entry name" value="AP4_complex_epsilon"/>
    <property type="match status" value="1"/>
</dbReference>
<reference evidence="8" key="2">
    <citation type="submission" date="2025-08" db="UniProtKB">
        <authorList>
            <consortium name="Ensembl"/>
        </authorList>
    </citation>
    <scope>IDENTIFICATION</scope>
</reference>
<sequence>MHFLKQTKPVKTTSTNLLTRLHGNAKFNTCKASALSLPLPGCFSWLPPPAQFLYQPCVGDGETFFLHFSFLQRLFLCHLTTSASPPPLLEGKPIPPPPPPQHRCAETKTRQTRANSVPPRASHGKGAGPPLTARGREPRPPRARPAHRWPRPPSPSRRIAPWRLRTRKRAPRRAWPRGGPGPGFRAARGAMSEVVERTLSALPALLGPQHPAGPGPGRPSAGSRLGSLIRSITALTSKHEEEKLIQQEIASLKAMVSAPTTTLRLMKECMVRLIYCEMLGYESSFGYIHAIKLAQQGNLLEKRVGYLAVSLFLHENHELLLLLVNTVVKDLQSTNLVEVCMALTVVSQIFPREMIPAVLPLIEDKLQHSKEIIRRKAVQALYKFYLIAPNQVQHIHDKFRKALCDRDVGVMAASLHIYLEMIKENSSGYKDLTESFVMILKQVVGGKLPIDFNYHSVPAPWLQIQLLRILGLLGKDDPRTSELMYDVLDESLRRAEINHNITYAILFECVQTIYTIHPKSELLEKAAKCIGKFVLSPKINLKYLGLKALTCVIQQDPNLALQHQMTIIECLDHPDPIIKRETLEILYRITNGQNVIVIVQKMLDYLKESKEEYAIITLSGKVAELAEKYAPDNGWFIQTMNAVFSVGGDALHPDIPNNFLRLLAEGFDDRKEDEQLRTYAVRSYLTLLEEENTFYPQKFLQVMSWVLGEYSSLATDVDPEIILTRLHSLLKKTFVTSDTKAWIMAAVTKIASHTSCSKTIDKLIKEFSSSLDTCMRQHAFELKHLCEDKVLMKNLLPFDASCNDMVVDASLSFLDGFVAEGLSHGAAPYKPHHQRQEEKLSQEKALNFEPYGLSFASSVSSSGVTGRQSPTGLSFGSDTSGNSAETGHKETNTLKLEGIRKLWGKEGYLPKKESKAGKPDEPQAASCGNLLAGQVIDPPASQSDQVSSLSEEEKEKQQLASTLFVGLGSNAGVSLMGKTDVATQKFKRKSKINETQTSEEASDIQNSAASTFGPLLDTVPVNKEDCEGNKHTRLRKPSLCSSDTVEDNLAFETPQSLKKPGLDDRLSDSRLSPLSLFADGNMEIFQPSPSALCESANKTLSVPSLPKELEELPHSEVVELCQSDALALYLCKVWKDDSLLLAVFASNKKSSALNTVNLVFEKAEHFQILESPAHQFSVIEAQSVEHCQKCVWMDKICTQGILPGSISYQSEMESCLEFSVTLSLLDFIRPMEMTTEDFGKLWLSLSNDVKQNIKMSPSQDSLSTALSTLQQKLKLHIVDIIGNEGILACRLLPSVPCLLHCRTYSGMLALWFRSPCSALSDGLLYQCQKVSRTGSEEPSCTLKSSTRRAGWL</sequence>
<dbReference type="Pfam" id="PF14807">
    <property type="entry name" value="AP4E_app_platf"/>
    <property type="match status" value="1"/>
</dbReference>
<dbReference type="PANTHER" id="PTHR22780">
    <property type="entry name" value="ADAPTIN, ALPHA/GAMMA/EPSILON"/>
    <property type="match status" value="1"/>
</dbReference>
<name>A0A8C3B5K0_CAIMO</name>
<comment type="subcellular location">
    <subcellularLocation>
        <location evidence="1">Endomembrane system</location>
        <topology evidence="1">Peripheral membrane protein</topology>
    </subcellularLocation>
</comment>
<protein>
    <submittedName>
        <fullName evidence="8">Adaptor related protein complex 4 subunit epsilon 1</fullName>
    </submittedName>
</protein>
<feature type="region of interest" description="Disordered" evidence="6">
    <location>
        <begin position="87"/>
        <end position="161"/>
    </location>
</feature>
<evidence type="ECO:0000256" key="3">
    <source>
        <dbReference type="ARBA" id="ARBA00022448"/>
    </source>
</evidence>
<feature type="compositionally biased region" description="Polar residues" evidence="6">
    <location>
        <begin position="863"/>
        <end position="885"/>
    </location>
</feature>
<evidence type="ECO:0000256" key="1">
    <source>
        <dbReference type="ARBA" id="ARBA00004184"/>
    </source>
</evidence>
<evidence type="ECO:0000256" key="2">
    <source>
        <dbReference type="ARBA" id="ARBA00006613"/>
    </source>
</evidence>
<feature type="region of interest" description="Disordered" evidence="6">
    <location>
        <begin position="859"/>
        <end position="895"/>
    </location>
</feature>
<dbReference type="GO" id="GO:0006886">
    <property type="term" value="P:intracellular protein transport"/>
    <property type="evidence" value="ECO:0007669"/>
    <property type="project" value="InterPro"/>
</dbReference>
<keyword evidence="5" id="KW-0472">Membrane</keyword>
<organism evidence="8 9">
    <name type="scientific">Cairina moschata</name>
    <name type="common">Muscovy duck</name>
    <dbReference type="NCBI Taxonomy" id="8855"/>
    <lineage>
        <taxon>Eukaryota</taxon>
        <taxon>Metazoa</taxon>
        <taxon>Chordata</taxon>
        <taxon>Craniata</taxon>
        <taxon>Vertebrata</taxon>
        <taxon>Euteleostomi</taxon>
        <taxon>Archelosauria</taxon>
        <taxon>Archosauria</taxon>
        <taxon>Dinosauria</taxon>
        <taxon>Saurischia</taxon>
        <taxon>Theropoda</taxon>
        <taxon>Coelurosauria</taxon>
        <taxon>Aves</taxon>
        <taxon>Neognathae</taxon>
        <taxon>Galloanserae</taxon>
        <taxon>Anseriformes</taxon>
        <taxon>Anatidae</taxon>
        <taxon>Anatinae</taxon>
        <taxon>Cairina</taxon>
    </lineage>
</organism>
<feature type="region of interest" description="Disordered" evidence="6">
    <location>
        <begin position="934"/>
        <end position="954"/>
    </location>
</feature>
<proteinExistence type="inferred from homology"/>
<feature type="compositionally biased region" description="Pro residues" evidence="6">
    <location>
        <begin position="87"/>
        <end position="101"/>
    </location>
</feature>
<reference evidence="8" key="3">
    <citation type="submission" date="2025-09" db="UniProtKB">
        <authorList>
            <consortium name="Ensembl"/>
        </authorList>
    </citation>
    <scope>IDENTIFICATION</scope>
</reference>
<dbReference type="GO" id="GO:0016192">
    <property type="term" value="P:vesicle-mediated transport"/>
    <property type="evidence" value="ECO:0007669"/>
    <property type="project" value="InterPro"/>
</dbReference>
<dbReference type="SUPFAM" id="SSF48371">
    <property type="entry name" value="ARM repeat"/>
    <property type="match status" value="1"/>
</dbReference>
<dbReference type="GO" id="GO:0030124">
    <property type="term" value="C:AP-4 adaptor complex"/>
    <property type="evidence" value="ECO:0007669"/>
    <property type="project" value="InterPro"/>
</dbReference>
<keyword evidence="3" id="KW-0813">Transport</keyword>
<comment type="similarity">
    <text evidence="2">Belongs to the adaptor complexes large subunit family.</text>
</comment>
<dbReference type="SMART" id="SM01356">
    <property type="entry name" value="AP4E_app_platf"/>
    <property type="match status" value="1"/>
</dbReference>
<feature type="region of interest" description="Disordered" evidence="6">
    <location>
        <begin position="984"/>
        <end position="1009"/>
    </location>
</feature>
<evidence type="ECO:0000313" key="9">
    <source>
        <dbReference type="Proteomes" id="UP000694556"/>
    </source>
</evidence>
<accession>A0A8C3B5K0</accession>
<dbReference type="InterPro" id="IPR002553">
    <property type="entry name" value="Clathrin/coatomer_adapt-like_N"/>
</dbReference>
<dbReference type="InterPro" id="IPR050840">
    <property type="entry name" value="Adaptor_Complx_Large_Subunit"/>
</dbReference>
<evidence type="ECO:0000256" key="5">
    <source>
        <dbReference type="ARBA" id="ARBA00023136"/>
    </source>
</evidence>
<feature type="domain" description="AP-4 complex subunit epsilon-1 C-terminal" evidence="7">
    <location>
        <begin position="1229"/>
        <end position="1332"/>
    </location>
</feature>
<evidence type="ECO:0000259" key="7">
    <source>
        <dbReference type="SMART" id="SM01356"/>
    </source>
</evidence>
<dbReference type="InterPro" id="IPR011989">
    <property type="entry name" value="ARM-like"/>
</dbReference>
<dbReference type="Proteomes" id="UP000694556">
    <property type="component" value="Chromosome 11"/>
</dbReference>